<evidence type="ECO:0000313" key="3">
    <source>
        <dbReference type="EMBL" id="KLT45060.1"/>
    </source>
</evidence>
<accession>A0A0J0XVF9</accession>
<gene>
    <name evidence="3" type="ORF">CC85DRAFT_325975</name>
</gene>
<keyword evidence="2" id="KW-0812">Transmembrane</keyword>
<keyword evidence="2" id="KW-0472">Membrane</keyword>
<dbReference type="GeneID" id="28987000"/>
<dbReference type="RefSeq" id="XP_018281551.1">
    <property type="nucleotide sequence ID" value="XM_018426397.1"/>
</dbReference>
<name>A0A0J0XVF9_9TREE</name>
<evidence type="ECO:0000256" key="1">
    <source>
        <dbReference type="SAM" id="MobiDB-lite"/>
    </source>
</evidence>
<sequence length="175" mass="19073">MSVLDERDDVVRITRTLTARARRKTVKVCYDQYNRQIRCPKRSLGGGKLGAIIACAIIAALIITLIIIFLYRRKKAKQARAAGGGTPVDVEKSTAPLAYTHSADVNNAPAMSYNSPASDTGYQVSTNTYQPSPVPNSYQPPGQTAYQSGYAPNTYDTQAPTQGYNAGYQNLNYGR</sequence>
<keyword evidence="4" id="KW-1185">Reference proteome</keyword>
<dbReference type="EMBL" id="KQ087183">
    <property type="protein sequence ID" value="KLT45060.1"/>
    <property type="molecule type" value="Genomic_DNA"/>
</dbReference>
<feature type="transmembrane region" description="Helical" evidence="2">
    <location>
        <begin position="49"/>
        <end position="71"/>
    </location>
</feature>
<dbReference type="Proteomes" id="UP000053611">
    <property type="component" value="Unassembled WGS sequence"/>
</dbReference>
<reference evidence="3 4" key="1">
    <citation type="submission" date="2015-03" db="EMBL/GenBank/DDBJ databases">
        <title>Genomics and transcriptomics of the oil-accumulating basidiomycete yeast T. oleaginosus allow insights into substrate utilization and the diverse evolutionary trajectories of mating systems in fungi.</title>
        <authorList>
            <consortium name="DOE Joint Genome Institute"/>
            <person name="Kourist R."/>
            <person name="Kracht O."/>
            <person name="Bracharz F."/>
            <person name="Lipzen A."/>
            <person name="Nolan M."/>
            <person name="Ohm R."/>
            <person name="Grigoriev I."/>
            <person name="Sun S."/>
            <person name="Heitman J."/>
            <person name="Bruck T."/>
            <person name="Nowrousian M."/>
        </authorList>
    </citation>
    <scope>NUCLEOTIDE SEQUENCE [LARGE SCALE GENOMIC DNA]</scope>
    <source>
        <strain evidence="3 4">IBC0246</strain>
    </source>
</reference>
<dbReference type="AlphaFoldDB" id="A0A0J0XVF9"/>
<evidence type="ECO:0000313" key="4">
    <source>
        <dbReference type="Proteomes" id="UP000053611"/>
    </source>
</evidence>
<keyword evidence="2" id="KW-1133">Transmembrane helix</keyword>
<organism evidence="3 4">
    <name type="scientific">Cutaneotrichosporon oleaginosum</name>
    <dbReference type="NCBI Taxonomy" id="879819"/>
    <lineage>
        <taxon>Eukaryota</taxon>
        <taxon>Fungi</taxon>
        <taxon>Dikarya</taxon>
        <taxon>Basidiomycota</taxon>
        <taxon>Agaricomycotina</taxon>
        <taxon>Tremellomycetes</taxon>
        <taxon>Trichosporonales</taxon>
        <taxon>Trichosporonaceae</taxon>
        <taxon>Cutaneotrichosporon</taxon>
    </lineage>
</organism>
<protein>
    <submittedName>
        <fullName evidence="3">Uncharacterized protein</fullName>
    </submittedName>
</protein>
<feature type="region of interest" description="Disordered" evidence="1">
    <location>
        <begin position="121"/>
        <end position="175"/>
    </location>
</feature>
<evidence type="ECO:0000256" key="2">
    <source>
        <dbReference type="SAM" id="Phobius"/>
    </source>
</evidence>
<proteinExistence type="predicted"/>